<dbReference type="InterPro" id="IPR011356">
    <property type="entry name" value="Leucine_aapep/pepB"/>
</dbReference>
<dbReference type="GO" id="GO:0030145">
    <property type="term" value="F:manganese ion binding"/>
    <property type="evidence" value="ECO:0007669"/>
    <property type="project" value="UniProtKB-UniRule"/>
</dbReference>
<dbReference type="eggNOG" id="COG0260">
    <property type="taxonomic scope" value="Bacteria"/>
</dbReference>
<dbReference type="NCBIfam" id="NF002074">
    <property type="entry name" value="PRK00913.1-4"/>
    <property type="match status" value="1"/>
</dbReference>
<dbReference type="HAMAP" id="MF_00181">
    <property type="entry name" value="Cytosol_peptidase_M17"/>
    <property type="match status" value="1"/>
</dbReference>
<feature type="active site" evidence="8">
    <location>
        <position position="302"/>
    </location>
</feature>
<dbReference type="SUPFAM" id="SSF52949">
    <property type="entry name" value="Macro domain-like"/>
    <property type="match status" value="1"/>
</dbReference>
<dbReference type="InterPro" id="IPR023042">
    <property type="entry name" value="Peptidase_M17_leu_NH2_pept"/>
</dbReference>
<feature type="binding site" evidence="8">
    <location>
        <position position="295"/>
    </location>
    <ligand>
        <name>Mn(2+)</name>
        <dbReference type="ChEBI" id="CHEBI:29035"/>
        <label>2</label>
    </ligand>
</feature>
<dbReference type="KEGG" id="kde:CDSE_0728"/>
<dbReference type="PATRIC" id="fig|1208919.3.peg.440"/>
<protein>
    <recommendedName>
        <fullName evidence="8">Probable cytosol aminopeptidase</fullName>
        <ecNumber evidence="8">3.4.11.1</ecNumber>
    </recommendedName>
    <alternativeName>
        <fullName evidence="8">Leucine aminopeptidase</fullName>
        <shortName evidence="8">LAP</shortName>
        <ecNumber evidence="8">3.4.11.10</ecNumber>
    </alternativeName>
    <alternativeName>
        <fullName evidence="8">Leucyl aminopeptidase</fullName>
    </alternativeName>
</protein>
<feature type="binding site" evidence="8">
    <location>
        <position position="374"/>
    </location>
    <ligand>
        <name>Mn(2+)</name>
        <dbReference type="ChEBI" id="CHEBI:29035"/>
        <label>1</label>
    </ligand>
</feature>
<name>M1M440_9PROT</name>
<dbReference type="InterPro" id="IPR000819">
    <property type="entry name" value="Peptidase_M17_C"/>
</dbReference>
<feature type="active site" evidence="8">
    <location>
        <position position="376"/>
    </location>
</feature>
<accession>M1M440</accession>
<keyword evidence="11" id="KW-1185">Reference proteome</keyword>
<comment type="catalytic activity">
    <reaction evidence="2 8">
        <text>Release of an N-terminal amino acid, preferentially leucine, but not glutamic or aspartic acids.</text>
        <dbReference type="EC" id="3.4.11.10"/>
    </reaction>
</comment>
<dbReference type="GO" id="GO:0005737">
    <property type="term" value="C:cytoplasm"/>
    <property type="evidence" value="ECO:0007669"/>
    <property type="project" value="UniProtKB-SubCell"/>
</dbReference>
<feature type="domain" description="Cytosol aminopeptidase" evidence="9">
    <location>
        <begin position="370"/>
        <end position="377"/>
    </location>
</feature>
<dbReference type="PRINTS" id="PR00481">
    <property type="entry name" value="LAMNOPPTDASE"/>
</dbReference>
<feature type="binding site" evidence="8">
    <location>
        <position position="313"/>
    </location>
    <ligand>
        <name>Mn(2+)</name>
        <dbReference type="ChEBI" id="CHEBI:29035"/>
        <label>2</label>
    </ligand>
</feature>
<evidence type="ECO:0000256" key="5">
    <source>
        <dbReference type="ARBA" id="ARBA00022670"/>
    </source>
</evidence>
<evidence type="ECO:0000256" key="8">
    <source>
        <dbReference type="HAMAP-Rule" id="MF_00181"/>
    </source>
</evidence>
<evidence type="ECO:0000256" key="4">
    <source>
        <dbReference type="ARBA" id="ARBA00022438"/>
    </source>
</evidence>
<keyword evidence="7 8" id="KW-0464">Manganese</keyword>
<gene>
    <name evidence="8" type="primary">pepA</name>
    <name evidence="10" type="ORF">CDSE_0728</name>
</gene>
<dbReference type="HOGENOM" id="CLU_013734_0_1_4"/>
<comment type="subcellular location">
    <subcellularLocation>
        <location evidence="8">Cytoplasm</location>
    </subcellularLocation>
</comment>
<dbReference type="PANTHER" id="PTHR11963">
    <property type="entry name" value="LEUCINE AMINOPEPTIDASE-RELATED"/>
    <property type="match status" value="1"/>
</dbReference>
<dbReference type="CDD" id="cd00433">
    <property type="entry name" value="Peptidase_M17"/>
    <property type="match status" value="1"/>
</dbReference>
<dbReference type="Gene3D" id="3.40.220.10">
    <property type="entry name" value="Leucine Aminopeptidase, subunit E, domain 1"/>
    <property type="match status" value="1"/>
</dbReference>
<evidence type="ECO:0000256" key="1">
    <source>
        <dbReference type="ARBA" id="ARBA00000135"/>
    </source>
</evidence>
<dbReference type="InterPro" id="IPR008283">
    <property type="entry name" value="Peptidase_M17_N"/>
</dbReference>
<dbReference type="SUPFAM" id="SSF53187">
    <property type="entry name" value="Zn-dependent exopeptidases"/>
    <property type="match status" value="1"/>
</dbReference>
<comment type="cofactor">
    <cofactor evidence="8">
        <name>Mn(2+)</name>
        <dbReference type="ChEBI" id="CHEBI:29035"/>
    </cofactor>
    <text evidence="8">Binds 2 manganese ions per subunit.</text>
</comment>
<dbReference type="AlphaFoldDB" id="M1M440"/>
<evidence type="ECO:0000259" key="9">
    <source>
        <dbReference type="PROSITE" id="PS00631"/>
    </source>
</evidence>
<dbReference type="PANTHER" id="PTHR11963:SF23">
    <property type="entry name" value="CYTOSOL AMINOPEPTIDASE"/>
    <property type="match status" value="1"/>
</dbReference>
<dbReference type="EMBL" id="CP003803">
    <property type="protein sequence ID" value="AGF47000.1"/>
    <property type="molecule type" value="Genomic_DNA"/>
</dbReference>
<sequence>MNIKIIYDKFILILKLLRNHYGIFYRKKEVNLSTINVDVIGLGVYSNGILSPSTEKINNISGNFLKNVLNEFKAKTGDSIVLYNVPNIKAKKIILIGLGETNDQTIETHIKAEESFISSCIKLQAKECISTLTENNIKNIDNLLLIKNAIIAANNSLYKYTLTLKDHKEISNIKKIIFTTQIQNENSIQRTLLEATAISSGINLAKELGNLPSNICTPTYLANEAIKLEKEFKNIKVNVLNIEEVQKLGMRSFISVSKGSDEPLKFIEIAHTYNGVQTEPEQKTIVIIGKGITFDSGGISLKPSSSMEEMKYDMCGAAATLGIMKSIAKLNLKQKIIALIPACENMPSGKANKPGDVIESMSGKTIEILNTDAEGRLILCDALTYAEKEDPYLVIDLATLTGACVVALGDYRTALFSNDEKISNLFNMASEKILDYVWKMPLDDHYKKQLKSNFADIANTGGSSAGSITAACFLSEFIGKYKWVHLDIAGTAWNKGIIKGATGRPVALVSQFLIDQENES</sequence>
<proteinExistence type="inferred from homology"/>
<dbReference type="GO" id="GO:0006508">
    <property type="term" value="P:proteolysis"/>
    <property type="evidence" value="ECO:0007669"/>
    <property type="project" value="UniProtKB-KW"/>
</dbReference>
<keyword evidence="8" id="KW-0963">Cytoplasm</keyword>
<keyword evidence="5 8" id="KW-0645">Protease</keyword>
<comment type="similarity">
    <text evidence="3 8">Belongs to the peptidase M17 family.</text>
</comment>
<comment type="catalytic activity">
    <reaction evidence="1 8">
        <text>Release of an N-terminal amino acid, Xaa-|-Yaa-, in which Xaa is preferably Leu, but may be other amino acids including Pro although not Arg or Lys, and Yaa may be Pro. Amino acid amides and methyl esters are also readily hydrolyzed, but rates on arylamides are exceedingly low.</text>
        <dbReference type="EC" id="3.4.11.1"/>
    </reaction>
</comment>
<dbReference type="Gene3D" id="3.40.630.10">
    <property type="entry name" value="Zn peptidases"/>
    <property type="match status" value="1"/>
</dbReference>
<feature type="binding site" evidence="8">
    <location>
        <position position="290"/>
    </location>
    <ligand>
        <name>Mn(2+)</name>
        <dbReference type="ChEBI" id="CHEBI:29035"/>
        <label>2</label>
    </ligand>
</feature>
<evidence type="ECO:0000256" key="6">
    <source>
        <dbReference type="ARBA" id="ARBA00022801"/>
    </source>
</evidence>
<feature type="binding site" evidence="8">
    <location>
        <position position="295"/>
    </location>
    <ligand>
        <name>Mn(2+)</name>
        <dbReference type="ChEBI" id="CHEBI:29035"/>
        <label>1</label>
    </ligand>
</feature>
<evidence type="ECO:0000256" key="3">
    <source>
        <dbReference type="ARBA" id="ARBA00009528"/>
    </source>
</evidence>
<reference evidence="10 11" key="1">
    <citation type="journal article" date="2013" name="Genome Biol. Evol.">
        <title>Genome evolution and phylogenomic analysis of candidatus kinetoplastibacterium, the betaproteobacterial endosymbionts of strigomonas and angomonas.</title>
        <authorList>
            <person name="Alves J.M."/>
            <person name="Serrano M.G."/>
            <person name="Maia da Silva F."/>
            <person name="Voegtly L.J."/>
            <person name="Matveyev A.V."/>
            <person name="Teixeira M.M."/>
            <person name="Camargo E.P."/>
            <person name="Buck G.A."/>
        </authorList>
    </citation>
    <scope>NUCLEOTIDE SEQUENCE [LARGE SCALE GENOMIC DNA]</scope>
    <source>
        <strain evidence="10 11">TCC079E</strain>
    </source>
</reference>
<dbReference type="InterPro" id="IPR043472">
    <property type="entry name" value="Macro_dom-like"/>
</dbReference>
<keyword evidence="4 8" id="KW-0031">Aminopeptidase</keyword>
<dbReference type="Proteomes" id="UP000011547">
    <property type="component" value="Chromosome"/>
</dbReference>
<evidence type="ECO:0000256" key="7">
    <source>
        <dbReference type="ARBA" id="ARBA00023211"/>
    </source>
</evidence>
<dbReference type="EC" id="3.4.11.1" evidence="8"/>
<organism evidence="10 11">
    <name type="scientific">Candidatus Kinetoplastidibacterium desouzai TCC079E</name>
    <dbReference type="NCBI Taxonomy" id="1208919"/>
    <lineage>
        <taxon>Bacteria</taxon>
        <taxon>Pseudomonadati</taxon>
        <taxon>Pseudomonadota</taxon>
        <taxon>Betaproteobacteria</taxon>
        <taxon>Candidatus Kinetoplastidibacterium</taxon>
    </lineage>
</organism>
<dbReference type="RefSeq" id="WP_015396411.1">
    <property type="nucleotide sequence ID" value="NC_020294.1"/>
</dbReference>
<dbReference type="GO" id="GO:0070006">
    <property type="term" value="F:metalloaminopeptidase activity"/>
    <property type="evidence" value="ECO:0007669"/>
    <property type="project" value="InterPro"/>
</dbReference>
<dbReference type="STRING" id="1208919.CDSE_0728"/>
<keyword evidence="6 8" id="KW-0378">Hydrolase</keyword>
<comment type="function">
    <text evidence="8">Presumably involved in the processing and regular turnover of intracellular proteins. Catalyzes the removal of unsubstituted N-terminal amino acids from various peptides.</text>
</comment>
<dbReference type="PROSITE" id="PS00631">
    <property type="entry name" value="CYTOSOL_AP"/>
    <property type="match status" value="1"/>
</dbReference>
<dbReference type="Pfam" id="PF02789">
    <property type="entry name" value="Peptidase_M17_N"/>
    <property type="match status" value="1"/>
</dbReference>
<evidence type="ECO:0000256" key="2">
    <source>
        <dbReference type="ARBA" id="ARBA00000967"/>
    </source>
</evidence>
<dbReference type="EC" id="3.4.11.10" evidence="8"/>
<evidence type="ECO:0000313" key="11">
    <source>
        <dbReference type="Proteomes" id="UP000011547"/>
    </source>
</evidence>
<feature type="binding site" evidence="8">
    <location>
        <position position="374"/>
    </location>
    <ligand>
        <name>Mn(2+)</name>
        <dbReference type="ChEBI" id="CHEBI:29035"/>
        <label>2</label>
    </ligand>
</feature>
<evidence type="ECO:0000313" key="10">
    <source>
        <dbReference type="EMBL" id="AGF47000.1"/>
    </source>
</evidence>
<keyword evidence="8" id="KW-0479">Metal-binding</keyword>
<feature type="binding site" evidence="8">
    <location>
        <position position="372"/>
    </location>
    <ligand>
        <name>Mn(2+)</name>
        <dbReference type="ChEBI" id="CHEBI:29035"/>
        <label>1</label>
    </ligand>
</feature>
<dbReference type="Pfam" id="PF00883">
    <property type="entry name" value="Peptidase_M17"/>
    <property type="match status" value="1"/>
</dbReference>